<dbReference type="EMBL" id="DS990137">
    <property type="protein sequence ID" value="EET24117.1"/>
    <property type="molecule type" value="Genomic_DNA"/>
</dbReference>
<proteinExistence type="predicted"/>
<sequence>MSSAHKREKTADKVEAVRCYKNQKWDSGVPFISTMVAGYPLTT</sequence>
<evidence type="ECO:0000313" key="1">
    <source>
        <dbReference type="EMBL" id="EET24117.1"/>
    </source>
</evidence>
<dbReference type="HOGENOM" id="CLU_3241208_0_0_6"/>
<reference evidence="1" key="1">
    <citation type="submission" date="2005-09" db="EMBL/GenBank/DDBJ databases">
        <title>Annotation of Vibrio cholerae MO10.</title>
        <authorList>
            <person name="Colwell R."/>
            <person name="Grim C.J."/>
            <person name="Young S."/>
            <person name="Jaffe D."/>
            <person name="Gnerre S."/>
            <person name="Berlin A."/>
            <person name="Heiman D."/>
            <person name="Hepburn T."/>
            <person name="Shea T."/>
            <person name="Sykes S."/>
            <person name="Yandava C."/>
            <person name="Alvarado L."/>
            <person name="Kodira C."/>
            <person name="Borodovsky M."/>
            <person name="Heidelberg J."/>
            <person name="Lander E."/>
            <person name="Galagan J."/>
            <person name="Nusbaum C."/>
            <person name="Birren B."/>
        </authorList>
    </citation>
    <scope>NUCLEOTIDE SEQUENCE [LARGE SCALE GENOMIC DNA]</scope>
    <source>
        <strain evidence="1">MO10</strain>
    </source>
</reference>
<protein>
    <submittedName>
        <fullName evidence="1">Uncharacterized protein</fullName>
    </submittedName>
</protein>
<dbReference type="Proteomes" id="UP000004687">
    <property type="component" value="Unassembled WGS sequence"/>
</dbReference>
<reference evidence="1" key="2">
    <citation type="submission" date="2008-07" db="EMBL/GenBank/DDBJ databases">
        <authorList>
            <consortium name="Broad Institute Genome Sequencing Platform"/>
            <person name="Colwell R."/>
            <person name="Grim C.J."/>
            <person name="Young S."/>
            <person name="Jaffe D."/>
            <person name="Gnerre S."/>
            <person name="Berlin A."/>
            <person name="Heiman D."/>
            <person name="Hepburn T."/>
            <person name="Shea T."/>
            <person name="Sykes S."/>
            <person name="Alvarado L."/>
            <person name="Kodira C."/>
            <person name="Heidelberg J."/>
            <person name="Lander E."/>
            <person name="Galagan J."/>
            <person name="Nusbaum C."/>
            <person name="Birren B."/>
        </authorList>
    </citation>
    <scope>NUCLEOTIDE SEQUENCE [LARGE SCALE GENOMIC DNA]</scope>
    <source>
        <strain evidence="1">MO10</strain>
    </source>
</reference>
<accession>A0A0X1L0H0</accession>
<dbReference type="AlphaFoldDB" id="A0A0X1L0H0"/>
<gene>
    <name evidence="1" type="ORF">VchoM_02144</name>
</gene>
<organism evidence="1">
    <name type="scientific">Vibrio cholerae (strain MO10)</name>
    <dbReference type="NCBI Taxonomy" id="345072"/>
    <lineage>
        <taxon>Bacteria</taxon>
        <taxon>Pseudomonadati</taxon>
        <taxon>Pseudomonadota</taxon>
        <taxon>Gammaproteobacteria</taxon>
        <taxon>Vibrionales</taxon>
        <taxon>Vibrionaceae</taxon>
        <taxon>Vibrio</taxon>
    </lineage>
</organism>
<name>A0A0X1L0H0_VIBCO</name>